<reference evidence="2 3" key="1">
    <citation type="submission" date="2019-12" db="EMBL/GenBank/DDBJ databases">
        <authorList>
            <person name="Alioto T."/>
            <person name="Alioto T."/>
            <person name="Gomez Garrido J."/>
        </authorList>
    </citation>
    <scope>NUCLEOTIDE SEQUENCE [LARGE SCALE GENOMIC DNA]</scope>
</reference>
<dbReference type="Proteomes" id="UP000594638">
    <property type="component" value="Unassembled WGS sequence"/>
</dbReference>
<organism evidence="2 3">
    <name type="scientific">Olea europaea subsp. europaea</name>
    <dbReference type="NCBI Taxonomy" id="158383"/>
    <lineage>
        <taxon>Eukaryota</taxon>
        <taxon>Viridiplantae</taxon>
        <taxon>Streptophyta</taxon>
        <taxon>Embryophyta</taxon>
        <taxon>Tracheophyta</taxon>
        <taxon>Spermatophyta</taxon>
        <taxon>Magnoliopsida</taxon>
        <taxon>eudicotyledons</taxon>
        <taxon>Gunneridae</taxon>
        <taxon>Pentapetalae</taxon>
        <taxon>asterids</taxon>
        <taxon>lamiids</taxon>
        <taxon>Lamiales</taxon>
        <taxon>Oleaceae</taxon>
        <taxon>Oleeae</taxon>
        <taxon>Olea</taxon>
    </lineage>
</organism>
<dbReference type="Gene3D" id="2.40.40.10">
    <property type="entry name" value="RlpA-like domain"/>
    <property type="match status" value="1"/>
</dbReference>
<dbReference type="AlphaFoldDB" id="A0A8S0V1K0"/>
<keyword evidence="3" id="KW-1185">Reference proteome</keyword>
<accession>A0A8S0V1K0</accession>
<dbReference type="InterPro" id="IPR036908">
    <property type="entry name" value="RlpA-like_sf"/>
</dbReference>
<dbReference type="Gramene" id="OE9A069826T1">
    <property type="protein sequence ID" value="OE9A069826C1"/>
    <property type="gene ID" value="OE9A069826"/>
</dbReference>
<dbReference type="InterPro" id="IPR007118">
    <property type="entry name" value="Expan_Lol_pI"/>
</dbReference>
<dbReference type="OrthoDB" id="5823761at2759"/>
<evidence type="ECO:0000259" key="1">
    <source>
        <dbReference type="PROSITE" id="PS50842"/>
    </source>
</evidence>
<feature type="domain" description="Expansin-like EG45" evidence="1">
    <location>
        <begin position="74"/>
        <end position="173"/>
    </location>
</feature>
<dbReference type="InterPro" id="IPR007112">
    <property type="entry name" value="Expansin/allergen_DPBB_dom"/>
</dbReference>
<dbReference type="PROSITE" id="PS50842">
    <property type="entry name" value="EXPANSIN_EG45"/>
    <property type="match status" value="1"/>
</dbReference>
<proteinExistence type="predicted"/>
<dbReference type="GO" id="GO:0005576">
    <property type="term" value="C:extracellular region"/>
    <property type="evidence" value="ECO:0007669"/>
    <property type="project" value="InterPro"/>
</dbReference>
<gene>
    <name evidence="2" type="ORF">OLEA9_A069826</name>
</gene>
<dbReference type="SUPFAM" id="SSF50685">
    <property type="entry name" value="Barwin-like endoglucanases"/>
    <property type="match status" value="1"/>
</dbReference>
<comment type="caution">
    <text evidence="2">The sequence shown here is derived from an EMBL/GenBank/DDBJ whole genome shotgun (WGS) entry which is preliminary data.</text>
</comment>
<dbReference type="PRINTS" id="PR01225">
    <property type="entry name" value="EXPANSNFAMLY"/>
</dbReference>
<evidence type="ECO:0000313" key="3">
    <source>
        <dbReference type="Proteomes" id="UP000594638"/>
    </source>
</evidence>
<dbReference type="PANTHER" id="PTHR31692">
    <property type="entry name" value="EXPANSIN-B3"/>
    <property type="match status" value="1"/>
</dbReference>
<sequence>MESLPPLALAVSPLASLSIQGYLLRPQVQEAPFLDFNLFLSLILLSAAVCHGQDAFVRSRATYYGSPKCLATLTGACGFGEYGTFVNNGEITGVSRLYRNGTGCGACYQNPNTLSEEGAKVVVTDYGEGDRTDFILSTRAYPKLARSNMAAELFSYGVVDIEFKRIPCRYGYNLFLKVHEHSKYPQYLAVVPLYKEGMKIARNGGQCEESLEQYSTIRSHHQGLSTLDFRWWPRAMRK</sequence>
<dbReference type="EMBL" id="CACTIH010009081">
    <property type="protein sequence ID" value="CAA3023010.1"/>
    <property type="molecule type" value="Genomic_DNA"/>
</dbReference>
<dbReference type="PANTHER" id="PTHR31692:SF2">
    <property type="entry name" value="EXPANSIN-LIKE B1"/>
    <property type="match status" value="1"/>
</dbReference>
<evidence type="ECO:0000313" key="2">
    <source>
        <dbReference type="EMBL" id="CAA3023010.1"/>
    </source>
</evidence>
<protein>
    <submittedName>
        <fullName evidence="2">Expansin-like B1</fullName>
    </submittedName>
</protein>
<name>A0A8S0V1K0_OLEEU</name>